<accession>A0ABD1UUI6</accession>
<comment type="caution">
    <text evidence="2">The sequence shown here is derived from an EMBL/GenBank/DDBJ whole genome shotgun (WGS) entry which is preliminary data.</text>
</comment>
<gene>
    <name evidence="2" type="ORF">Fot_21265</name>
</gene>
<organism evidence="2 3">
    <name type="scientific">Forsythia ovata</name>
    <dbReference type="NCBI Taxonomy" id="205694"/>
    <lineage>
        <taxon>Eukaryota</taxon>
        <taxon>Viridiplantae</taxon>
        <taxon>Streptophyta</taxon>
        <taxon>Embryophyta</taxon>
        <taxon>Tracheophyta</taxon>
        <taxon>Spermatophyta</taxon>
        <taxon>Magnoliopsida</taxon>
        <taxon>eudicotyledons</taxon>
        <taxon>Gunneridae</taxon>
        <taxon>Pentapetalae</taxon>
        <taxon>asterids</taxon>
        <taxon>lamiids</taxon>
        <taxon>Lamiales</taxon>
        <taxon>Oleaceae</taxon>
        <taxon>Forsythieae</taxon>
        <taxon>Forsythia</taxon>
    </lineage>
</organism>
<reference evidence="3" key="1">
    <citation type="submission" date="2024-07" db="EMBL/GenBank/DDBJ databases">
        <title>Two chromosome-level genome assemblies of Korean endemic species Abeliophyllum distichum and Forsythia ovata (Oleaceae).</title>
        <authorList>
            <person name="Jang H."/>
        </authorList>
    </citation>
    <scope>NUCLEOTIDE SEQUENCE [LARGE SCALE GENOMIC DNA]</scope>
</reference>
<dbReference type="AlphaFoldDB" id="A0ABD1UUI6"/>
<feature type="compositionally biased region" description="Basic and acidic residues" evidence="1">
    <location>
        <begin position="83"/>
        <end position="96"/>
    </location>
</feature>
<dbReference type="EMBL" id="JBFOLJ010000006">
    <property type="protein sequence ID" value="KAL2528664.1"/>
    <property type="molecule type" value="Genomic_DNA"/>
</dbReference>
<feature type="compositionally biased region" description="Polar residues" evidence="1">
    <location>
        <begin position="55"/>
        <end position="65"/>
    </location>
</feature>
<keyword evidence="3" id="KW-1185">Reference proteome</keyword>
<proteinExistence type="predicted"/>
<evidence type="ECO:0000313" key="3">
    <source>
        <dbReference type="Proteomes" id="UP001604277"/>
    </source>
</evidence>
<evidence type="ECO:0000256" key="1">
    <source>
        <dbReference type="SAM" id="MobiDB-lite"/>
    </source>
</evidence>
<feature type="region of interest" description="Disordered" evidence="1">
    <location>
        <begin position="13"/>
        <end position="130"/>
    </location>
</feature>
<sequence length="130" mass="14098">MEIVGTLFSLNCITKDSLERNETDNNQGRGLNPSPKSTKPKKNPTPASTPKVVQNKITLKINSRPSAKGVVIKEPSPNSTRPTIDEVADKGKEKVVEPPPKVKPISKQAHSSSKAVSARVPFRGEEADFK</sequence>
<evidence type="ECO:0000313" key="2">
    <source>
        <dbReference type="EMBL" id="KAL2528664.1"/>
    </source>
</evidence>
<dbReference type="Proteomes" id="UP001604277">
    <property type="component" value="Unassembled WGS sequence"/>
</dbReference>
<name>A0ABD1UUI6_9LAMI</name>
<protein>
    <submittedName>
        <fullName evidence="2">Uncharacterized protein</fullName>
    </submittedName>
</protein>